<organism evidence="7 8">
    <name type="scientific">Meloidogyne hapla</name>
    <name type="common">Root-knot nematode worm</name>
    <dbReference type="NCBI Taxonomy" id="6305"/>
    <lineage>
        <taxon>Eukaryota</taxon>
        <taxon>Metazoa</taxon>
        <taxon>Ecdysozoa</taxon>
        <taxon>Nematoda</taxon>
        <taxon>Chromadorea</taxon>
        <taxon>Rhabditida</taxon>
        <taxon>Tylenchina</taxon>
        <taxon>Tylenchomorpha</taxon>
        <taxon>Tylenchoidea</taxon>
        <taxon>Meloidogynidae</taxon>
        <taxon>Meloidogyninae</taxon>
        <taxon>Meloidogyne</taxon>
    </lineage>
</organism>
<evidence type="ECO:0000256" key="5">
    <source>
        <dbReference type="SAM" id="Phobius"/>
    </source>
</evidence>
<dbReference type="AlphaFoldDB" id="A0A1I8BV47"/>
<evidence type="ECO:0000313" key="7">
    <source>
        <dbReference type="Proteomes" id="UP000095281"/>
    </source>
</evidence>
<keyword evidence="3 5" id="KW-1133">Transmembrane helix</keyword>
<evidence type="ECO:0000313" key="8">
    <source>
        <dbReference type="WBParaSite" id="MhA1_Contig643.frz3.fgene3"/>
    </source>
</evidence>
<sequence length="383" mass="43647">MHSPPYNLTNNIFSSSSSFDGGQIPSSSIVVVDDIVNVDNNWQSKQLDLFNNKTKIINSSPVCIERYDYYESTEKWLLGVFALPFILCGLLANGMSILIFSNRHMRKQSVNWYLLVLGTSDFVILLGAFSVLTLPRLSEILVCYYVTPVFYGLMTMAQTISVWMTVAMSLHRFIGVCFPYQSGRVLTARNVKGIIGGVILTAVLFNICRFFEVTFQVCWMEPIGVELPVLRMTALRQNELYRKLFYEWAYTLIMFVVPFTVLIAVNSMVIGAIHKSRKIHAKLNVREGNGARKQELAKEISTSIMAFAVNLLEKLDFQGLLYIRLVPWSNWLVLCNASINICIYCIFSERYRALLFYYLRCFKRKGGGDNHNIGFNGTSMSFL</sequence>
<dbReference type="WBParaSite" id="MhA1_Contig643.frz3.fgene3">
    <property type="protein sequence ID" value="MhA1_Contig643.frz3.fgene3"/>
    <property type="gene ID" value="MhA1_Contig643.frz3.fgene3"/>
</dbReference>
<dbReference type="Pfam" id="PF00001">
    <property type="entry name" value="7tm_1"/>
    <property type="match status" value="1"/>
</dbReference>
<evidence type="ECO:0000256" key="4">
    <source>
        <dbReference type="ARBA" id="ARBA00023136"/>
    </source>
</evidence>
<evidence type="ECO:0000256" key="2">
    <source>
        <dbReference type="ARBA" id="ARBA00022692"/>
    </source>
</evidence>
<evidence type="ECO:0000256" key="1">
    <source>
        <dbReference type="ARBA" id="ARBA00004370"/>
    </source>
</evidence>
<dbReference type="GO" id="GO:0004930">
    <property type="term" value="F:G protein-coupled receptor activity"/>
    <property type="evidence" value="ECO:0007669"/>
    <property type="project" value="InterPro"/>
</dbReference>
<dbReference type="PROSITE" id="PS50262">
    <property type="entry name" value="G_PROTEIN_RECEP_F1_2"/>
    <property type="match status" value="1"/>
</dbReference>
<dbReference type="SUPFAM" id="SSF81321">
    <property type="entry name" value="Family A G protein-coupled receptor-like"/>
    <property type="match status" value="1"/>
</dbReference>
<evidence type="ECO:0000259" key="6">
    <source>
        <dbReference type="PROSITE" id="PS50262"/>
    </source>
</evidence>
<dbReference type="InterPro" id="IPR017452">
    <property type="entry name" value="GPCR_Rhodpsn_7TM"/>
</dbReference>
<dbReference type="PANTHER" id="PTHR46641:SF1">
    <property type="entry name" value="G-PROTEIN COUPLED RECEPTORS FAMILY 1 PROFILE DOMAIN-CONTAINING PROTEIN"/>
    <property type="match status" value="1"/>
</dbReference>
<dbReference type="Proteomes" id="UP000095281">
    <property type="component" value="Unplaced"/>
</dbReference>
<dbReference type="PANTHER" id="PTHR46641">
    <property type="entry name" value="FMRFAMIDE RECEPTOR-RELATED"/>
    <property type="match status" value="1"/>
</dbReference>
<reference evidence="8" key="1">
    <citation type="submission" date="2016-11" db="UniProtKB">
        <authorList>
            <consortium name="WormBaseParasite"/>
        </authorList>
    </citation>
    <scope>IDENTIFICATION</scope>
</reference>
<feature type="transmembrane region" description="Helical" evidence="5">
    <location>
        <begin position="149"/>
        <end position="170"/>
    </location>
</feature>
<accession>A0A1I8BV47</accession>
<feature type="domain" description="G-protein coupled receptors family 1 profile" evidence="6">
    <location>
        <begin position="92"/>
        <end position="309"/>
    </location>
</feature>
<dbReference type="OMA" id="YESTEKW"/>
<name>A0A1I8BV47_MELHA</name>
<feature type="transmembrane region" description="Helical" evidence="5">
    <location>
        <begin position="112"/>
        <end position="137"/>
    </location>
</feature>
<dbReference type="Gene3D" id="1.20.1070.10">
    <property type="entry name" value="Rhodopsin 7-helix transmembrane proteins"/>
    <property type="match status" value="1"/>
</dbReference>
<dbReference type="PRINTS" id="PR00237">
    <property type="entry name" value="GPCRRHODOPSN"/>
</dbReference>
<proteinExistence type="predicted"/>
<keyword evidence="2 5" id="KW-0812">Transmembrane</keyword>
<protein>
    <submittedName>
        <fullName evidence="8">G_PROTEIN_RECEP_F1_2 domain-containing protein</fullName>
    </submittedName>
</protein>
<feature type="transmembrane region" description="Helical" evidence="5">
    <location>
        <begin position="191"/>
        <end position="212"/>
    </location>
</feature>
<dbReference type="InterPro" id="IPR052954">
    <property type="entry name" value="GPCR-Ligand_Int"/>
</dbReference>
<keyword evidence="7" id="KW-1185">Reference proteome</keyword>
<dbReference type="CDD" id="cd14978">
    <property type="entry name" value="7tmA_FMRFamide_R-like"/>
    <property type="match status" value="1"/>
</dbReference>
<evidence type="ECO:0000256" key="3">
    <source>
        <dbReference type="ARBA" id="ARBA00022989"/>
    </source>
</evidence>
<dbReference type="InterPro" id="IPR000276">
    <property type="entry name" value="GPCR_Rhodpsn"/>
</dbReference>
<feature type="transmembrane region" description="Helical" evidence="5">
    <location>
        <begin position="248"/>
        <end position="274"/>
    </location>
</feature>
<comment type="subcellular location">
    <subcellularLocation>
        <location evidence="1">Membrane</location>
    </subcellularLocation>
</comment>
<dbReference type="GO" id="GO:0016020">
    <property type="term" value="C:membrane"/>
    <property type="evidence" value="ECO:0007669"/>
    <property type="project" value="UniProtKB-SubCell"/>
</dbReference>
<keyword evidence="4 5" id="KW-0472">Membrane</keyword>
<feature type="transmembrane region" description="Helical" evidence="5">
    <location>
        <begin position="76"/>
        <end position="100"/>
    </location>
</feature>